<reference evidence="2" key="1">
    <citation type="journal article" date="2015" name="Nature">
        <title>Complex archaea that bridge the gap between prokaryotes and eukaryotes.</title>
        <authorList>
            <person name="Spang A."/>
            <person name="Saw J.H."/>
            <person name="Jorgensen S.L."/>
            <person name="Zaremba-Niedzwiedzka K."/>
            <person name="Martijn J."/>
            <person name="Lind A.E."/>
            <person name="van Eijk R."/>
            <person name="Schleper C."/>
            <person name="Guy L."/>
            <person name="Ettema T.J."/>
        </authorList>
    </citation>
    <scope>NUCLEOTIDE SEQUENCE</scope>
</reference>
<gene>
    <name evidence="2" type="ORF">LCGC14_2117610</name>
</gene>
<dbReference type="EMBL" id="LAZR01026300">
    <property type="protein sequence ID" value="KKL69173.1"/>
    <property type="molecule type" value="Genomic_DNA"/>
</dbReference>
<dbReference type="Pfam" id="PF04321">
    <property type="entry name" value="RmlD_sub_bind"/>
    <property type="match status" value="1"/>
</dbReference>
<evidence type="ECO:0000313" key="2">
    <source>
        <dbReference type="EMBL" id="KKL69173.1"/>
    </source>
</evidence>
<proteinExistence type="predicted"/>
<dbReference type="GO" id="GO:0019305">
    <property type="term" value="P:dTDP-rhamnose biosynthetic process"/>
    <property type="evidence" value="ECO:0007669"/>
    <property type="project" value="TreeGrafter"/>
</dbReference>
<dbReference type="Gene3D" id="3.90.25.10">
    <property type="entry name" value="UDP-galactose 4-epimerase, domain 1"/>
    <property type="match status" value="1"/>
</dbReference>
<comment type="caution">
    <text evidence="2">The sequence shown here is derived from an EMBL/GenBank/DDBJ whole genome shotgun (WGS) entry which is preliminary data.</text>
</comment>
<dbReference type="PANTHER" id="PTHR10491">
    <property type="entry name" value="DTDP-4-DEHYDRORHAMNOSE REDUCTASE"/>
    <property type="match status" value="1"/>
</dbReference>
<accession>A0A0F9E595</accession>
<dbReference type="Gene3D" id="3.40.50.720">
    <property type="entry name" value="NAD(P)-binding Rossmann-like Domain"/>
    <property type="match status" value="1"/>
</dbReference>
<dbReference type="PANTHER" id="PTHR10491:SF4">
    <property type="entry name" value="METHIONINE ADENOSYLTRANSFERASE 2 SUBUNIT BETA"/>
    <property type="match status" value="1"/>
</dbReference>
<name>A0A0F9E595_9ZZZZ</name>
<dbReference type="NCBIfam" id="TIGR01214">
    <property type="entry name" value="rmlD"/>
    <property type="match status" value="1"/>
</dbReference>
<organism evidence="2">
    <name type="scientific">marine sediment metagenome</name>
    <dbReference type="NCBI Taxonomy" id="412755"/>
    <lineage>
        <taxon>unclassified sequences</taxon>
        <taxon>metagenomes</taxon>
        <taxon>ecological metagenomes</taxon>
    </lineage>
</organism>
<evidence type="ECO:0000259" key="1">
    <source>
        <dbReference type="Pfam" id="PF04321"/>
    </source>
</evidence>
<protein>
    <recommendedName>
        <fullName evidence="1">RmlD-like substrate binding domain-containing protein</fullName>
    </recommendedName>
</protein>
<dbReference type="GO" id="GO:0005829">
    <property type="term" value="C:cytosol"/>
    <property type="evidence" value="ECO:0007669"/>
    <property type="project" value="TreeGrafter"/>
</dbReference>
<dbReference type="InterPro" id="IPR005913">
    <property type="entry name" value="dTDP_dehydrorham_reduct"/>
</dbReference>
<sequence length="291" mass="31350">MRVLITGGQGQLGRAVQAALAGHEVSAPGHAELDVTDAGTVLEAVRGFRPEVVIHVAAWTDTAGCEADPARALQVNGEGTRIAAEACARAGAAMLYVSTNEVFDGEKAEPYHEEDEPNPISAYGRSKLEGERYVQSLLERYYVVRTSWLYGPGRVSFPEKIVQAAREQGRLRLVTDEVASPTWTVDLAGAMAHVIQKPAWGVYHLSNSGYCSRLEWAAEILRLSGLEGVPVEATTQREFGAPYRKAAFSALANVRGARLGIELRPWQEALAEHLQTSRSDSGAAAPATQVN</sequence>
<dbReference type="SUPFAM" id="SSF51735">
    <property type="entry name" value="NAD(P)-binding Rossmann-fold domains"/>
    <property type="match status" value="1"/>
</dbReference>
<dbReference type="InterPro" id="IPR029903">
    <property type="entry name" value="RmlD-like-bd"/>
</dbReference>
<dbReference type="AlphaFoldDB" id="A0A0F9E595"/>
<dbReference type="InterPro" id="IPR036291">
    <property type="entry name" value="NAD(P)-bd_dom_sf"/>
</dbReference>
<dbReference type="CDD" id="cd05254">
    <property type="entry name" value="dTDP_HR_like_SDR_e"/>
    <property type="match status" value="1"/>
</dbReference>
<dbReference type="GO" id="GO:0008831">
    <property type="term" value="F:dTDP-4-dehydrorhamnose reductase activity"/>
    <property type="evidence" value="ECO:0007669"/>
    <property type="project" value="TreeGrafter"/>
</dbReference>
<feature type="domain" description="RmlD-like substrate binding" evidence="1">
    <location>
        <begin position="1"/>
        <end position="277"/>
    </location>
</feature>